<dbReference type="RefSeq" id="WP_245783711.1">
    <property type="nucleotide sequence ID" value="NZ_FOMQ01000013.1"/>
</dbReference>
<organism evidence="3 4">
    <name type="scientific">Paracidovorax konjaci</name>
    <dbReference type="NCBI Taxonomy" id="32040"/>
    <lineage>
        <taxon>Bacteria</taxon>
        <taxon>Pseudomonadati</taxon>
        <taxon>Pseudomonadota</taxon>
        <taxon>Betaproteobacteria</taxon>
        <taxon>Burkholderiales</taxon>
        <taxon>Comamonadaceae</taxon>
        <taxon>Paracidovorax</taxon>
    </lineage>
</organism>
<dbReference type="AlphaFoldDB" id="A0A1I1XHV6"/>
<gene>
    <name evidence="3" type="ORF">SAMN04489710_11374</name>
</gene>
<reference evidence="4" key="1">
    <citation type="submission" date="2016-10" db="EMBL/GenBank/DDBJ databases">
        <authorList>
            <person name="Varghese N."/>
            <person name="Submissions S."/>
        </authorList>
    </citation>
    <scope>NUCLEOTIDE SEQUENCE [LARGE SCALE GENOMIC DNA]</scope>
    <source>
        <strain evidence="4">DSM 7481</strain>
    </source>
</reference>
<feature type="transmembrane region" description="Helical" evidence="2">
    <location>
        <begin position="436"/>
        <end position="453"/>
    </location>
</feature>
<dbReference type="EMBL" id="FOMQ01000013">
    <property type="protein sequence ID" value="SFE06945.1"/>
    <property type="molecule type" value="Genomic_DNA"/>
</dbReference>
<sequence length="606" mass="63129">MTPIPAPHAPSPAALPPSALQIPSSDSPATPPRAAARLASPEGMPAAQGPRRADGGASPPRSPTPARPSSPERISLAPANDGAEAAAAPPPSLLQRARQAAKEVARLSDVRTVLMRADDAEYLAALKGRGADPENPALPIASTLPALREGVDQLRGKLQHPSVPEALRSHFGPKLAHLESTLDALQTEQPLAHRAAAYLPMNLLLPVVPFAIPAHSHQNQFVAELAGLYAKTGLMAVGAMRSPTAANRHSVMDHFMSRHYINVVQAAIFALPTFMPQLQKLNASPAFNVGAGMVSTAALFLGFFGKEMREMVQQRRHGVPDPALAAAGRALDSGVDPLAARLPTQEPALPGDDGAPPARDLLADALARARTELQALTDGRTGFLEQGKELSPTTSKQVTLAANAFLDIATDLERVLHPDGTAGAGMANPDRAAKTALALFTTAVCLTTTALMYPDRIGMVDLGSDAAFTAALMLHNAANPNMARGDALEEFKSFAGLSLVMIAVLVANRAAGDFIEKDTTGMLLGSAAMALLNMTIPGPIGHAAGAGIEKLLSLRPAELWEAARGVGHNALELFQQLARRAAPASPGVEIAELPDAADLPYAPVPH</sequence>
<proteinExistence type="predicted"/>
<accession>A0A1I1XHV6</accession>
<keyword evidence="2" id="KW-0812">Transmembrane</keyword>
<evidence type="ECO:0000313" key="3">
    <source>
        <dbReference type="EMBL" id="SFE06945.1"/>
    </source>
</evidence>
<name>A0A1I1XHV6_9BURK</name>
<feature type="transmembrane region" description="Helical" evidence="2">
    <location>
        <begin position="285"/>
        <end position="305"/>
    </location>
</feature>
<dbReference type="Proteomes" id="UP000199517">
    <property type="component" value="Unassembled WGS sequence"/>
</dbReference>
<evidence type="ECO:0008006" key="5">
    <source>
        <dbReference type="Google" id="ProtNLM"/>
    </source>
</evidence>
<evidence type="ECO:0000256" key="2">
    <source>
        <dbReference type="SAM" id="Phobius"/>
    </source>
</evidence>
<feature type="compositionally biased region" description="Pro residues" evidence="1">
    <location>
        <begin position="1"/>
        <end position="15"/>
    </location>
</feature>
<keyword evidence="4" id="KW-1185">Reference proteome</keyword>
<feature type="region of interest" description="Disordered" evidence="1">
    <location>
        <begin position="1"/>
        <end position="76"/>
    </location>
</feature>
<evidence type="ECO:0000256" key="1">
    <source>
        <dbReference type="SAM" id="MobiDB-lite"/>
    </source>
</evidence>
<evidence type="ECO:0000313" key="4">
    <source>
        <dbReference type="Proteomes" id="UP000199517"/>
    </source>
</evidence>
<keyword evidence="2" id="KW-0472">Membrane</keyword>
<dbReference type="PANTHER" id="PTHR48125:SF12">
    <property type="entry name" value="AT HOOK TRANSCRIPTION FACTOR FAMILY-RELATED"/>
    <property type="match status" value="1"/>
</dbReference>
<dbReference type="PANTHER" id="PTHR48125">
    <property type="entry name" value="LP07818P1"/>
    <property type="match status" value="1"/>
</dbReference>
<protein>
    <recommendedName>
        <fullName evidence="5">Type III effector protein</fullName>
    </recommendedName>
</protein>
<feature type="compositionally biased region" description="Low complexity" evidence="1">
    <location>
        <begin position="16"/>
        <end position="41"/>
    </location>
</feature>
<keyword evidence="2" id="KW-1133">Transmembrane helix</keyword>